<protein>
    <submittedName>
        <fullName evidence="1">Uncharacterized protein</fullName>
    </submittedName>
</protein>
<gene>
    <name evidence="1" type="ORF">NP233_g9783</name>
</gene>
<organism evidence="1 2">
    <name type="scientific">Leucocoprinus birnbaumii</name>
    <dbReference type="NCBI Taxonomy" id="56174"/>
    <lineage>
        <taxon>Eukaryota</taxon>
        <taxon>Fungi</taxon>
        <taxon>Dikarya</taxon>
        <taxon>Basidiomycota</taxon>
        <taxon>Agaricomycotina</taxon>
        <taxon>Agaricomycetes</taxon>
        <taxon>Agaricomycetidae</taxon>
        <taxon>Agaricales</taxon>
        <taxon>Agaricineae</taxon>
        <taxon>Agaricaceae</taxon>
        <taxon>Leucocoprinus</taxon>
    </lineage>
</organism>
<dbReference type="Proteomes" id="UP001213000">
    <property type="component" value="Unassembled WGS sequence"/>
</dbReference>
<dbReference type="EMBL" id="JANIEX010000912">
    <property type="protein sequence ID" value="KAJ3562101.1"/>
    <property type="molecule type" value="Genomic_DNA"/>
</dbReference>
<dbReference type="AlphaFoldDB" id="A0AAD5VLI5"/>
<keyword evidence="2" id="KW-1185">Reference proteome</keyword>
<proteinExistence type="predicted"/>
<evidence type="ECO:0000313" key="1">
    <source>
        <dbReference type="EMBL" id="KAJ3562101.1"/>
    </source>
</evidence>
<accession>A0AAD5VLI5</accession>
<reference evidence="1" key="1">
    <citation type="submission" date="2022-07" db="EMBL/GenBank/DDBJ databases">
        <title>Genome Sequence of Leucocoprinus birnbaumii.</title>
        <authorList>
            <person name="Buettner E."/>
        </authorList>
    </citation>
    <scope>NUCLEOTIDE SEQUENCE</scope>
    <source>
        <strain evidence="1">VT141</strain>
    </source>
</reference>
<evidence type="ECO:0000313" key="2">
    <source>
        <dbReference type="Proteomes" id="UP001213000"/>
    </source>
</evidence>
<sequence length="81" mass="9155">MAESRFLEEEFEVFDAWLGKFVGLPSLSKWKLCSMNPFLVLKIAGLPEEDCPGVELLLLELNDAVEAYLNDYKPIDAFLDG</sequence>
<name>A0AAD5VLI5_9AGAR</name>
<comment type="caution">
    <text evidence="1">The sequence shown here is derived from an EMBL/GenBank/DDBJ whole genome shotgun (WGS) entry which is preliminary data.</text>
</comment>